<sequence length="210" mass="24186">MEKYPDIIPLVDKETWDNVYKPDIDSYLLMDVLEKEREFINSHEPMTSLEIGVGSGIVSKYVKELFPRITTFCSDINPYALECTKKVHREGNLIKSSLIESIRDESIDLFIYNPPYVPTPEEELHQSYISLSWAGGKDGREKIDCVIEHLWDILSPKGIGYIVIIQDNDPKSIIELAIKHSLKPKIIDTITLETEKLYVLRLLPIFSMDE</sequence>
<dbReference type="InterPro" id="IPR007848">
    <property type="entry name" value="Small_mtfrase_dom"/>
</dbReference>
<dbReference type="AlphaFoldDB" id="A0A5K1VNY6"/>
<keyword evidence="2 5" id="KW-0808">Transferase</keyword>
<evidence type="ECO:0000259" key="4">
    <source>
        <dbReference type="Pfam" id="PF05175"/>
    </source>
</evidence>
<protein>
    <submittedName>
        <fullName evidence="5">DNA methyltransferase putative</fullName>
    </submittedName>
</protein>
<dbReference type="Proteomes" id="UP000078387">
    <property type="component" value="Unassembled WGS sequence"/>
</dbReference>
<dbReference type="GO" id="GO:0008276">
    <property type="term" value="F:protein methyltransferase activity"/>
    <property type="evidence" value="ECO:0007669"/>
    <property type="project" value="TreeGrafter"/>
</dbReference>
<evidence type="ECO:0000313" key="5">
    <source>
        <dbReference type="EMBL" id="GAT98138.1"/>
    </source>
</evidence>
<evidence type="ECO:0000256" key="1">
    <source>
        <dbReference type="ARBA" id="ARBA00022603"/>
    </source>
</evidence>
<dbReference type="FunFam" id="3.40.50.150:FF:000632">
    <property type="entry name" value="DNA methyltransferase putative"/>
    <property type="match status" value="1"/>
</dbReference>
<dbReference type="SUPFAM" id="SSF53335">
    <property type="entry name" value="S-adenosyl-L-methionine-dependent methyltransferases"/>
    <property type="match status" value="1"/>
</dbReference>
<dbReference type="InterPro" id="IPR029063">
    <property type="entry name" value="SAM-dependent_MTases_sf"/>
</dbReference>
<accession>A0A5K1VNY6</accession>
<dbReference type="NCBIfam" id="TIGR00537">
    <property type="entry name" value="hemK_rel_arch"/>
    <property type="match status" value="1"/>
</dbReference>
<dbReference type="InterPro" id="IPR052190">
    <property type="entry name" value="Euk-Arch_PrmC-MTase"/>
</dbReference>
<dbReference type="VEuPathDB" id="AmoebaDB:EHI_121470"/>
<dbReference type="VEuPathDB" id="AmoebaDB:EHI5A_226910"/>
<dbReference type="Gene3D" id="3.40.50.150">
    <property type="entry name" value="Vaccinia Virus protein VP39"/>
    <property type="match status" value="1"/>
</dbReference>
<proteinExistence type="predicted"/>
<evidence type="ECO:0000313" key="6">
    <source>
        <dbReference type="Proteomes" id="UP000078387"/>
    </source>
</evidence>
<dbReference type="PANTHER" id="PTHR45875:SF1">
    <property type="entry name" value="METHYLTRANSFERASE N6AMT1"/>
    <property type="match status" value="1"/>
</dbReference>
<evidence type="ECO:0000256" key="2">
    <source>
        <dbReference type="ARBA" id="ARBA00022679"/>
    </source>
</evidence>
<dbReference type="VEuPathDB" id="AmoebaDB:KM1_274310"/>
<dbReference type="GO" id="GO:0008757">
    <property type="term" value="F:S-adenosylmethionine-dependent methyltransferase activity"/>
    <property type="evidence" value="ECO:0007669"/>
    <property type="project" value="TreeGrafter"/>
</dbReference>
<dbReference type="Pfam" id="PF05175">
    <property type="entry name" value="MTS"/>
    <property type="match status" value="1"/>
</dbReference>
<dbReference type="GO" id="GO:0035657">
    <property type="term" value="C:eRF1 methyltransferase complex"/>
    <property type="evidence" value="ECO:0007669"/>
    <property type="project" value="TreeGrafter"/>
</dbReference>
<dbReference type="InterPro" id="IPR004557">
    <property type="entry name" value="PrmC-related"/>
</dbReference>
<keyword evidence="3" id="KW-0949">S-adenosyl-L-methionine</keyword>
<name>A0A5K1VNY6_ENTHI</name>
<feature type="domain" description="Methyltransferase small" evidence="4">
    <location>
        <begin position="21"/>
        <end position="117"/>
    </location>
</feature>
<evidence type="ECO:0000256" key="3">
    <source>
        <dbReference type="ARBA" id="ARBA00022691"/>
    </source>
</evidence>
<dbReference type="PANTHER" id="PTHR45875">
    <property type="entry name" value="METHYLTRANSFERASE N6AMT1"/>
    <property type="match status" value="1"/>
</dbReference>
<reference evidence="5 6" key="1">
    <citation type="submission" date="2016-05" db="EMBL/GenBank/DDBJ databases">
        <title>First whole genome sequencing of Entamoeba histolytica HM1:IMSS-clone-6.</title>
        <authorList>
            <person name="Mukherjee Avik.K."/>
            <person name="Izumyama S."/>
            <person name="Nakada-Tsukui K."/>
            <person name="Nozaki T."/>
        </authorList>
    </citation>
    <scope>NUCLEOTIDE SEQUENCE [LARGE SCALE GENOMIC DNA]</scope>
    <source>
        <strain evidence="5 6">HM1:IMSS clone 6</strain>
    </source>
</reference>
<dbReference type="EMBL" id="BDEQ01000001">
    <property type="protein sequence ID" value="GAT98138.1"/>
    <property type="molecule type" value="Genomic_DNA"/>
</dbReference>
<dbReference type="VEuPathDB" id="AmoebaDB:EHI7A_176150"/>
<comment type="caution">
    <text evidence="5">The sequence shown here is derived from an EMBL/GenBank/DDBJ whole genome shotgun (WGS) entry which is preliminary data.</text>
</comment>
<dbReference type="OMA" id="EWDDWME"/>
<keyword evidence="1 5" id="KW-0489">Methyltransferase</keyword>
<gene>
    <name evidence="5" type="ORF">CL6EHI_121470</name>
</gene>
<dbReference type="GO" id="GO:0032259">
    <property type="term" value="P:methylation"/>
    <property type="evidence" value="ECO:0007669"/>
    <property type="project" value="UniProtKB-KW"/>
</dbReference>
<organism evidence="5 6">
    <name type="scientific">Entamoeba histolytica</name>
    <dbReference type="NCBI Taxonomy" id="5759"/>
    <lineage>
        <taxon>Eukaryota</taxon>
        <taxon>Amoebozoa</taxon>
        <taxon>Evosea</taxon>
        <taxon>Archamoebae</taxon>
        <taxon>Mastigamoebida</taxon>
        <taxon>Entamoebidae</taxon>
        <taxon>Entamoeba</taxon>
    </lineage>
</organism>